<dbReference type="EMBL" id="BFBB01000008">
    <property type="protein sequence ID" value="GBF51489.1"/>
    <property type="molecule type" value="Genomic_DNA"/>
</dbReference>
<evidence type="ECO:0000313" key="8">
    <source>
        <dbReference type="Proteomes" id="UP000245133"/>
    </source>
</evidence>
<keyword evidence="4" id="KW-0862">Zinc</keyword>
<keyword evidence="8" id="KW-1185">Reference proteome</keyword>
<sequence>MQIKFKALDYTADDRFIESEYEYSGETETGWKISRNGETYLEVGPGYRLLKTKSCGVCSTDIDRRFLPHPLPQIIGHEVLAESVGNNEKQRYVVEINDTWEARGSVETDAFCREGIPTHSPERKVLGIDRLPGGFGPYLLVPKNAAIPLDGISDKAAVLMEPFAAALQAMLASPPKEGDRVAVLGPRRLGSLVLAALSAYRTSSKTNFHITAITRHDHLITLSKKMGADVAVDLRVTSIDTLKSQFDIVYDTTSTPSGFLSAIEISKRELHLKTTNGQTMGGLQHLTELVVDELSLLPVSESSFQFIWPRETRKNKTIFVFGSMYERWKDKLPTHFKVYHGSPEEAVSILEGKDFEGLVPRFDLVLVESPDQIAKAIRPIPGSESSLVRPRSAILVDSSKESLWEGEAKQTREFFQQGKQIRSSRCGDFHFAIQLLKENPSVVNALEENMISHQYSASDLTTAYSKAKEPSSVKVVVNFP</sequence>
<dbReference type="InterPro" id="IPR011032">
    <property type="entry name" value="GroES-like_sf"/>
</dbReference>
<dbReference type="PANTHER" id="PTHR43350:SF19">
    <property type="entry name" value="D-GULOSIDE 3-DEHYDROGENASE"/>
    <property type="match status" value="1"/>
</dbReference>
<dbReference type="GO" id="GO:0016491">
    <property type="term" value="F:oxidoreductase activity"/>
    <property type="evidence" value="ECO:0007669"/>
    <property type="project" value="UniProtKB-KW"/>
</dbReference>
<comment type="caution">
    <text evidence="7">The sequence shown here is derived from an EMBL/GenBank/DDBJ whole genome shotgun (WGS) entry which is preliminary data.</text>
</comment>
<accession>A0A2P2E3P7</accession>
<comment type="similarity">
    <text evidence="2">Belongs to the zinc-containing alcohol dehydrogenase family.</text>
</comment>
<feature type="domain" description="Alcohol dehydrogenase-like N-terminal" evidence="6">
    <location>
        <begin position="45"/>
        <end position="149"/>
    </location>
</feature>
<evidence type="ECO:0000256" key="1">
    <source>
        <dbReference type="ARBA" id="ARBA00001947"/>
    </source>
</evidence>
<dbReference type="PANTHER" id="PTHR43350">
    <property type="entry name" value="NAD-DEPENDENT ALCOHOL DEHYDROGENASE"/>
    <property type="match status" value="1"/>
</dbReference>
<evidence type="ECO:0000256" key="3">
    <source>
        <dbReference type="ARBA" id="ARBA00022723"/>
    </source>
</evidence>
<name>A0A2P2E3P7_9LEPT</name>
<dbReference type="OrthoDB" id="334894at2"/>
<comment type="cofactor">
    <cofactor evidence="1">
        <name>Zn(2+)</name>
        <dbReference type="ChEBI" id="CHEBI:29105"/>
    </cofactor>
</comment>
<dbReference type="SUPFAM" id="SSF51735">
    <property type="entry name" value="NAD(P)-binding Rossmann-fold domains"/>
    <property type="match status" value="1"/>
</dbReference>
<evidence type="ECO:0000256" key="4">
    <source>
        <dbReference type="ARBA" id="ARBA00022833"/>
    </source>
</evidence>
<evidence type="ECO:0000256" key="2">
    <source>
        <dbReference type="ARBA" id="ARBA00008072"/>
    </source>
</evidence>
<dbReference type="AlphaFoldDB" id="A0A2P2E3P7"/>
<evidence type="ECO:0000313" key="7">
    <source>
        <dbReference type="EMBL" id="GBF51489.1"/>
    </source>
</evidence>
<dbReference type="RefSeq" id="WP_108977819.1">
    <property type="nucleotide sequence ID" value="NZ_BFBB01000008.1"/>
</dbReference>
<protein>
    <submittedName>
        <fullName evidence="7">Zn-dependent alcohol dehydrogenase</fullName>
    </submittedName>
</protein>
<organism evidence="7 8">
    <name type="scientific">Leptospira ryugenii</name>
    <dbReference type="NCBI Taxonomy" id="1917863"/>
    <lineage>
        <taxon>Bacteria</taxon>
        <taxon>Pseudomonadati</taxon>
        <taxon>Spirochaetota</taxon>
        <taxon>Spirochaetia</taxon>
        <taxon>Leptospirales</taxon>
        <taxon>Leptospiraceae</taxon>
        <taxon>Leptospira</taxon>
    </lineage>
</organism>
<dbReference type="GO" id="GO:0046872">
    <property type="term" value="F:metal ion binding"/>
    <property type="evidence" value="ECO:0007669"/>
    <property type="project" value="UniProtKB-KW"/>
</dbReference>
<dbReference type="Proteomes" id="UP000245133">
    <property type="component" value="Unassembled WGS sequence"/>
</dbReference>
<dbReference type="InterPro" id="IPR036291">
    <property type="entry name" value="NAD(P)-bd_dom_sf"/>
</dbReference>
<dbReference type="InterPro" id="IPR013154">
    <property type="entry name" value="ADH-like_N"/>
</dbReference>
<dbReference type="Gene3D" id="3.40.50.720">
    <property type="entry name" value="NAD(P)-binding Rossmann-like Domain"/>
    <property type="match status" value="1"/>
</dbReference>
<keyword evidence="5" id="KW-0560">Oxidoreductase</keyword>
<dbReference type="Pfam" id="PF08240">
    <property type="entry name" value="ADH_N"/>
    <property type="match status" value="1"/>
</dbReference>
<reference evidence="7 8" key="1">
    <citation type="submission" date="2018-02" db="EMBL/GenBank/DDBJ databases">
        <title>Novel Leptospira species isolated from soil and water in Japan.</title>
        <authorList>
            <person name="Nakao R."/>
            <person name="Masuzawa T."/>
        </authorList>
    </citation>
    <scope>NUCLEOTIDE SEQUENCE [LARGE SCALE GENOMIC DNA]</scope>
    <source>
        <strain evidence="7 8">YH101</strain>
    </source>
</reference>
<gene>
    <name evidence="7" type="ORF">LPTSP4_30270</name>
</gene>
<dbReference type="Gene3D" id="3.90.180.10">
    <property type="entry name" value="Medium-chain alcohol dehydrogenases, catalytic domain"/>
    <property type="match status" value="1"/>
</dbReference>
<proteinExistence type="inferred from homology"/>
<evidence type="ECO:0000256" key="5">
    <source>
        <dbReference type="ARBA" id="ARBA00023002"/>
    </source>
</evidence>
<keyword evidence="3" id="KW-0479">Metal-binding</keyword>
<evidence type="ECO:0000259" key="6">
    <source>
        <dbReference type="Pfam" id="PF08240"/>
    </source>
</evidence>
<dbReference type="SUPFAM" id="SSF50129">
    <property type="entry name" value="GroES-like"/>
    <property type="match status" value="1"/>
</dbReference>